<dbReference type="Proteomes" id="UP000560000">
    <property type="component" value="Unassembled WGS sequence"/>
</dbReference>
<dbReference type="Pfam" id="PF08241">
    <property type="entry name" value="Methyltransf_11"/>
    <property type="match status" value="1"/>
</dbReference>
<evidence type="ECO:0000313" key="3">
    <source>
        <dbReference type="Proteomes" id="UP000560000"/>
    </source>
</evidence>
<comment type="caution">
    <text evidence="2">The sequence shown here is derived from an EMBL/GenBank/DDBJ whole genome shotgun (WGS) entry which is preliminary data.</text>
</comment>
<evidence type="ECO:0000313" key="2">
    <source>
        <dbReference type="EMBL" id="MBB6184221.1"/>
    </source>
</evidence>
<feature type="domain" description="Methyltransferase type 11" evidence="1">
    <location>
        <begin position="67"/>
        <end position="157"/>
    </location>
</feature>
<dbReference type="OrthoDB" id="9810247at2"/>
<keyword evidence="2" id="KW-0808">Transferase</keyword>
<protein>
    <submittedName>
        <fullName evidence="2">SAM-dependent methyltransferase</fullName>
    </submittedName>
</protein>
<dbReference type="AlphaFoldDB" id="A0A841KNJ3"/>
<accession>A0A841KNJ3</accession>
<sequence>MDIESIGSNLQRDRHGIFVTKHKKDVSYPENGHATCFQIENDSFWFNHRNTCIEHVIQNHPFEGALLDIGGGNGFVSAMLQARGYEVVLLEPGYEGAFNARTKRGVNHVLCATLEECGFAPSSFGAIGLFDVIEHIREDREFLRSLKPVLKPSGMLYLTVPCHAWLWSQSDIDAGHFRRHTSVTMRRLLEPDFDIEYLSYFFAPLVIPQLAFRALPYRVGAGRHKNAENARAHGTRKGLTTRTISRLLRVEATKIARNRSLRFGSSCLVAARLR</sequence>
<proteinExistence type="predicted"/>
<dbReference type="InterPro" id="IPR029063">
    <property type="entry name" value="SAM-dependent_MTases_sf"/>
</dbReference>
<dbReference type="SUPFAM" id="SSF53335">
    <property type="entry name" value="S-adenosyl-L-methionine-dependent methyltransferases"/>
    <property type="match status" value="1"/>
</dbReference>
<dbReference type="EMBL" id="JACHET010000001">
    <property type="protein sequence ID" value="MBB6184221.1"/>
    <property type="molecule type" value="Genomic_DNA"/>
</dbReference>
<evidence type="ECO:0000259" key="1">
    <source>
        <dbReference type="Pfam" id="PF08241"/>
    </source>
</evidence>
<gene>
    <name evidence="2" type="ORF">HNQ86_001566</name>
</gene>
<dbReference type="GO" id="GO:0008757">
    <property type="term" value="F:S-adenosylmethionine-dependent methyltransferase activity"/>
    <property type="evidence" value="ECO:0007669"/>
    <property type="project" value="InterPro"/>
</dbReference>
<organism evidence="2 3">
    <name type="scientific">Oleiagrimonas soli</name>
    <dbReference type="NCBI Taxonomy" id="1543381"/>
    <lineage>
        <taxon>Bacteria</taxon>
        <taxon>Pseudomonadati</taxon>
        <taxon>Pseudomonadota</taxon>
        <taxon>Gammaproteobacteria</taxon>
        <taxon>Lysobacterales</taxon>
        <taxon>Rhodanobacteraceae</taxon>
        <taxon>Oleiagrimonas</taxon>
    </lineage>
</organism>
<dbReference type="InterPro" id="IPR013216">
    <property type="entry name" value="Methyltransf_11"/>
</dbReference>
<reference evidence="2 3" key="1">
    <citation type="submission" date="2020-08" db="EMBL/GenBank/DDBJ databases">
        <title>Genomic Encyclopedia of Type Strains, Phase IV (KMG-IV): sequencing the most valuable type-strain genomes for metagenomic binning, comparative biology and taxonomic classification.</title>
        <authorList>
            <person name="Goeker M."/>
        </authorList>
    </citation>
    <scope>NUCLEOTIDE SEQUENCE [LARGE SCALE GENOMIC DNA]</scope>
    <source>
        <strain evidence="2 3">DSM 107085</strain>
    </source>
</reference>
<keyword evidence="2" id="KW-0489">Methyltransferase</keyword>
<dbReference type="RefSeq" id="WP_081945065.1">
    <property type="nucleotide sequence ID" value="NZ_JACHET010000001.1"/>
</dbReference>
<dbReference type="Gene3D" id="3.40.50.150">
    <property type="entry name" value="Vaccinia Virus protein VP39"/>
    <property type="match status" value="1"/>
</dbReference>
<name>A0A841KNJ3_9GAMM</name>
<dbReference type="GO" id="GO:0032259">
    <property type="term" value="P:methylation"/>
    <property type="evidence" value="ECO:0007669"/>
    <property type="project" value="UniProtKB-KW"/>
</dbReference>